<gene>
    <name evidence="8" type="ORF">ZIOFF_006482</name>
</gene>
<comment type="caution">
    <text evidence="8">The sequence shown here is derived from an EMBL/GenBank/DDBJ whole genome shotgun (WGS) entry which is preliminary data.</text>
</comment>
<accession>A0A8J5LVP6</accession>
<dbReference type="GO" id="GO:0043565">
    <property type="term" value="F:sequence-specific DNA binding"/>
    <property type="evidence" value="ECO:0007669"/>
    <property type="project" value="InterPro"/>
</dbReference>
<keyword evidence="2" id="KW-0805">Transcription regulation</keyword>
<feature type="domain" description="WRKY" evidence="7">
    <location>
        <begin position="111"/>
        <end position="177"/>
    </location>
</feature>
<keyword evidence="5" id="KW-0539">Nucleus</keyword>
<evidence type="ECO:0000313" key="9">
    <source>
        <dbReference type="Proteomes" id="UP000734854"/>
    </source>
</evidence>
<dbReference type="PROSITE" id="PS50811">
    <property type="entry name" value="WRKY"/>
    <property type="match status" value="1"/>
</dbReference>
<sequence length="379" mass="41156">MKDHLGLIAKQEEDGEESDLALCLGTLNPKTQTAGKEDKAMNPNSTKLDHDLNEVPDLSLGLELKRAPDREFGKALSADNAGSSSLRESKDDADQQEANAKRARVSVRARCDAPTMNDGCHWRKYGQKISKGNPCPRAYYRCSIAPGCLVRKQVQRCAEDLSILITTYEGTHNHPLPLSATAVASTTSAAASMLMSGSSTSSVYNSMQMQSQFVPPSFSMQFPSSSSHPTITLDLTAPSSTSQFRFPHSFSTTPWNSNVGPLQIDYGKRSEIVPSLSLPYLAKLKTESAQILPSQHAVLTDMIAGAITSHPSFQSALAAAVTSCIGREHGAARGLVREGLSYDDVHVQREEKMMKLPQMQSVPMYSTILNSLNLNHNSQ</sequence>
<reference evidence="8 9" key="1">
    <citation type="submission" date="2020-08" db="EMBL/GenBank/DDBJ databases">
        <title>Plant Genome Project.</title>
        <authorList>
            <person name="Zhang R.-G."/>
        </authorList>
    </citation>
    <scope>NUCLEOTIDE SEQUENCE [LARGE SCALE GENOMIC DNA]</scope>
    <source>
        <tissue evidence="8">Rhizome</tissue>
    </source>
</reference>
<dbReference type="AlphaFoldDB" id="A0A8J5LVP6"/>
<dbReference type="PANTHER" id="PTHR31429:SF24">
    <property type="entry name" value="WRKY TRANSCRIPTION FACTOR 72-RELATED"/>
    <property type="match status" value="1"/>
</dbReference>
<evidence type="ECO:0000256" key="4">
    <source>
        <dbReference type="ARBA" id="ARBA00023163"/>
    </source>
</evidence>
<dbReference type="SMART" id="SM00774">
    <property type="entry name" value="WRKY"/>
    <property type="match status" value="1"/>
</dbReference>
<name>A0A8J5LVP6_ZINOF</name>
<feature type="region of interest" description="Disordered" evidence="6">
    <location>
        <begin position="28"/>
        <end position="53"/>
    </location>
</feature>
<evidence type="ECO:0000256" key="3">
    <source>
        <dbReference type="ARBA" id="ARBA00023125"/>
    </source>
</evidence>
<dbReference type="OrthoDB" id="1686353at2759"/>
<keyword evidence="3" id="KW-0238">DNA-binding</keyword>
<dbReference type="FunFam" id="2.20.25.80:FF:000002">
    <property type="entry name" value="probable WRKY transcription factor 31"/>
    <property type="match status" value="1"/>
</dbReference>
<dbReference type="Proteomes" id="UP000734854">
    <property type="component" value="Unassembled WGS sequence"/>
</dbReference>
<organism evidence="8 9">
    <name type="scientific">Zingiber officinale</name>
    <name type="common">Ginger</name>
    <name type="synonym">Amomum zingiber</name>
    <dbReference type="NCBI Taxonomy" id="94328"/>
    <lineage>
        <taxon>Eukaryota</taxon>
        <taxon>Viridiplantae</taxon>
        <taxon>Streptophyta</taxon>
        <taxon>Embryophyta</taxon>
        <taxon>Tracheophyta</taxon>
        <taxon>Spermatophyta</taxon>
        <taxon>Magnoliopsida</taxon>
        <taxon>Liliopsida</taxon>
        <taxon>Zingiberales</taxon>
        <taxon>Zingiberaceae</taxon>
        <taxon>Zingiber</taxon>
    </lineage>
</organism>
<protein>
    <recommendedName>
        <fullName evidence="7">WRKY domain-containing protein</fullName>
    </recommendedName>
</protein>
<dbReference type="InterPro" id="IPR003657">
    <property type="entry name" value="WRKY_dom"/>
</dbReference>
<feature type="region of interest" description="Disordered" evidence="6">
    <location>
        <begin position="73"/>
        <end position="102"/>
    </location>
</feature>
<evidence type="ECO:0000259" key="7">
    <source>
        <dbReference type="PROSITE" id="PS50811"/>
    </source>
</evidence>
<evidence type="ECO:0000313" key="8">
    <source>
        <dbReference type="EMBL" id="KAG6532632.1"/>
    </source>
</evidence>
<evidence type="ECO:0000256" key="2">
    <source>
        <dbReference type="ARBA" id="ARBA00023015"/>
    </source>
</evidence>
<proteinExistence type="predicted"/>
<dbReference type="PANTHER" id="PTHR31429">
    <property type="entry name" value="WRKY TRANSCRIPTION FACTOR 36-RELATED"/>
    <property type="match status" value="1"/>
</dbReference>
<comment type="subcellular location">
    <subcellularLocation>
        <location evidence="1">Nucleus</location>
    </subcellularLocation>
</comment>
<evidence type="ECO:0000256" key="5">
    <source>
        <dbReference type="ARBA" id="ARBA00023242"/>
    </source>
</evidence>
<dbReference type="Pfam" id="PF03106">
    <property type="entry name" value="WRKY"/>
    <property type="match status" value="1"/>
</dbReference>
<dbReference type="InterPro" id="IPR044810">
    <property type="entry name" value="WRKY_plant"/>
</dbReference>
<evidence type="ECO:0000256" key="1">
    <source>
        <dbReference type="ARBA" id="ARBA00004123"/>
    </source>
</evidence>
<keyword evidence="4" id="KW-0804">Transcription</keyword>
<dbReference type="EMBL" id="JACMSC010000002">
    <property type="protein sequence ID" value="KAG6532632.1"/>
    <property type="molecule type" value="Genomic_DNA"/>
</dbReference>
<dbReference type="GO" id="GO:0005634">
    <property type="term" value="C:nucleus"/>
    <property type="evidence" value="ECO:0007669"/>
    <property type="project" value="UniProtKB-SubCell"/>
</dbReference>
<evidence type="ECO:0000256" key="6">
    <source>
        <dbReference type="SAM" id="MobiDB-lite"/>
    </source>
</evidence>
<dbReference type="GO" id="GO:0003700">
    <property type="term" value="F:DNA-binding transcription factor activity"/>
    <property type="evidence" value="ECO:0007669"/>
    <property type="project" value="InterPro"/>
</dbReference>
<keyword evidence="9" id="KW-1185">Reference proteome</keyword>